<dbReference type="Proteomes" id="UP000265566">
    <property type="component" value="Chromosome 3"/>
</dbReference>
<comment type="caution">
    <text evidence="1">The sequence shown here is derived from an EMBL/GenBank/DDBJ whole genome shotgun (WGS) entry which is preliminary data.</text>
</comment>
<gene>
    <name evidence="1" type="ORF">MtrunA17_Chr3g0093941</name>
</gene>
<reference evidence="1" key="1">
    <citation type="journal article" date="2018" name="Nat. Plants">
        <title>Whole-genome landscape of Medicago truncatula symbiotic genes.</title>
        <authorList>
            <person name="Pecrix Y."/>
            <person name="Gamas P."/>
            <person name="Carrere S."/>
        </authorList>
    </citation>
    <scope>NUCLEOTIDE SEQUENCE</scope>
    <source>
        <tissue evidence="1">Leaves</tissue>
    </source>
</reference>
<dbReference type="AlphaFoldDB" id="A0A396IUR7"/>
<evidence type="ECO:0000313" key="1">
    <source>
        <dbReference type="EMBL" id="RHN66677.1"/>
    </source>
</evidence>
<accession>A0A396IUR7</accession>
<protein>
    <submittedName>
        <fullName evidence="1">Uncharacterized protein</fullName>
    </submittedName>
</protein>
<proteinExistence type="predicted"/>
<dbReference type="EMBL" id="PSQE01000003">
    <property type="protein sequence ID" value="RHN66677.1"/>
    <property type="molecule type" value="Genomic_DNA"/>
</dbReference>
<dbReference type="Gramene" id="rna14720">
    <property type="protein sequence ID" value="RHN66677.1"/>
    <property type="gene ID" value="gene14720"/>
</dbReference>
<sequence length="105" mass="12072">MRFSSIDLCNHISFSPNKININNLNTITSFQQSNIPLLFDTVRQLLQVNKGRKCKFILAYVSRAKMMDSMIISEASKFQMQMKEVPKTKCIVGNHEGVIYEITLK</sequence>
<name>A0A396IUR7_MEDTR</name>
<organism evidence="1">
    <name type="scientific">Medicago truncatula</name>
    <name type="common">Barrel medic</name>
    <name type="synonym">Medicago tribuloides</name>
    <dbReference type="NCBI Taxonomy" id="3880"/>
    <lineage>
        <taxon>Eukaryota</taxon>
        <taxon>Viridiplantae</taxon>
        <taxon>Streptophyta</taxon>
        <taxon>Embryophyta</taxon>
        <taxon>Tracheophyta</taxon>
        <taxon>Spermatophyta</taxon>
        <taxon>Magnoliopsida</taxon>
        <taxon>eudicotyledons</taxon>
        <taxon>Gunneridae</taxon>
        <taxon>Pentapetalae</taxon>
        <taxon>rosids</taxon>
        <taxon>fabids</taxon>
        <taxon>Fabales</taxon>
        <taxon>Fabaceae</taxon>
        <taxon>Papilionoideae</taxon>
        <taxon>50 kb inversion clade</taxon>
        <taxon>NPAAA clade</taxon>
        <taxon>Hologalegina</taxon>
        <taxon>IRL clade</taxon>
        <taxon>Trifolieae</taxon>
        <taxon>Medicago</taxon>
    </lineage>
</organism>